<feature type="domain" description="Homeobox" evidence="16">
    <location>
        <begin position="230"/>
        <end position="290"/>
    </location>
</feature>
<feature type="region of interest" description="Disordered" evidence="14">
    <location>
        <begin position="351"/>
        <end position="388"/>
    </location>
</feature>
<dbReference type="Gene3D" id="2.10.110.10">
    <property type="entry name" value="Cysteine Rich Protein"/>
    <property type="match status" value="2"/>
</dbReference>
<evidence type="ECO:0000256" key="11">
    <source>
        <dbReference type="PROSITE-ProRule" id="PRU00108"/>
    </source>
</evidence>
<dbReference type="Gene3D" id="1.10.10.60">
    <property type="entry name" value="Homeodomain-like"/>
    <property type="match status" value="1"/>
</dbReference>
<evidence type="ECO:0000256" key="12">
    <source>
        <dbReference type="PROSITE-ProRule" id="PRU00125"/>
    </source>
</evidence>
<dbReference type="FunFam" id="1.10.10.60:FF:000219">
    <property type="entry name" value="LIM/homeobox protein Lhx3"/>
    <property type="match status" value="1"/>
</dbReference>
<evidence type="ECO:0000256" key="10">
    <source>
        <dbReference type="ARBA" id="ARBA00023242"/>
    </source>
</evidence>
<dbReference type="GO" id="GO:0000981">
    <property type="term" value="F:DNA-binding transcription factor activity, RNA polymerase II-specific"/>
    <property type="evidence" value="ECO:0007669"/>
    <property type="project" value="InterPro"/>
</dbReference>
<dbReference type="PROSITE" id="PS50023">
    <property type="entry name" value="LIM_DOMAIN_2"/>
    <property type="match status" value="2"/>
</dbReference>
<keyword evidence="4 12" id="KW-0862">Zinc</keyword>
<evidence type="ECO:0000256" key="2">
    <source>
        <dbReference type="ARBA" id="ARBA00022723"/>
    </source>
</evidence>
<keyword evidence="8 11" id="KW-0371">Homeobox</keyword>
<dbReference type="InterPro" id="IPR001356">
    <property type="entry name" value="HD"/>
</dbReference>
<dbReference type="SMART" id="SM00132">
    <property type="entry name" value="LIM"/>
    <property type="match status" value="2"/>
</dbReference>
<dbReference type="InterPro" id="IPR001781">
    <property type="entry name" value="Znf_LIM"/>
</dbReference>
<keyword evidence="10 11" id="KW-0539">Nucleus</keyword>
<gene>
    <name evidence="17" type="ORF">GA10505</name>
</gene>
<feature type="region of interest" description="Disordered" evidence="14">
    <location>
        <begin position="406"/>
        <end position="499"/>
    </location>
</feature>
<feature type="compositionally biased region" description="Low complexity" evidence="14">
    <location>
        <begin position="417"/>
        <end position="429"/>
    </location>
</feature>
<feature type="domain" description="LIM zinc-binding" evidence="15">
    <location>
        <begin position="156"/>
        <end position="218"/>
    </location>
</feature>
<dbReference type="PROSITE" id="PS50071">
    <property type="entry name" value="HOMEOBOX_2"/>
    <property type="match status" value="1"/>
</dbReference>
<feature type="DNA-binding region" description="Homeobox" evidence="11">
    <location>
        <begin position="232"/>
        <end position="291"/>
    </location>
</feature>
<evidence type="ECO:0000256" key="4">
    <source>
        <dbReference type="ARBA" id="ARBA00022833"/>
    </source>
</evidence>
<dbReference type="InterPro" id="IPR049594">
    <property type="entry name" value="Lhx3/4-like_LIM2"/>
</dbReference>
<dbReference type="Pfam" id="PF00412">
    <property type="entry name" value="LIM"/>
    <property type="match status" value="2"/>
</dbReference>
<evidence type="ECO:0000256" key="6">
    <source>
        <dbReference type="ARBA" id="ARBA00023038"/>
    </source>
</evidence>
<keyword evidence="2 12" id="KW-0479">Metal-binding</keyword>
<feature type="domain" description="LIM zinc-binding" evidence="15">
    <location>
        <begin position="96"/>
        <end position="155"/>
    </location>
</feature>
<feature type="compositionally biased region" description="Low complexity" evidence="14">
    <location>
        <begin position="33"/>
        <end position="52"/>
    </location>
</feature>
<dbReference type="EMBL" id="FJ821025">
    <property type="protein sequence ID" value="ACN94618.1"/>
    <property type="molecule type" value="Genomic_DNA"/>
</dbReference>
<dbReference type="GO" id="GO:0005634">
    <property type="term" value="C:nucleus"/>
    <property type="evidence" value="ECO:0007669"/>
    <property type="project" value="UniProtKB-SubCell"/>
</dbReference>
<name>D0QWC3_DROMI</name>
<dbReference type="PANTHER" id="PTHR24208">
    <property type="entry name" value="LIM/HOMEOBOX PROTEIN LHX"/>
    <property type="match status" value="1"/>
</dbReference>
<proteinExistence type="predicted"/>
<organism evidence="17">
    <name type="scientific">Drosophila miranda</name>
    <name type="common">Fruit fly</name>
    <dbReference type="NCBI Taxonomy" id="7229"/>
    <lineage>
        <taxon>Eukaryota</taxon>
        <taxon>Metazoa</taxon>
        <taxon>Ecdysozoa</taxon>
        <taxon>Arthropoda</taxon>
        <taxon>Hexapoda</taxon>
        <taxon>Insecta</taxon>
        <taxon>Pterygota</taxon>
        <taxon>Neoptera</taxon>
        <taxon>Endopterygota</taxon>
        <taxon>Diptera</taxon>
        <taxon>Brachycera</taxon>
        <taxon>Muscomorpha</taxon>
        <taxon>Ephydroidea</taxon>
        <taxon>Drosophilidae</taxon>
        <taxon>Drosophila</taxon>
        <taxon>Sophophora</taxon>
    </lineage>
</organism>
<keyword evidence="6 12" id="KW-0440">LIM domain</keyword>
<dbReference type="FunFam" id="2.10.110.10:FF:000032">
    <property type="entry name" value="LIM/homeobox protein Lhx3"/>
    <property type="match status" value="1"/>
</dbReference>
<dbReference type="SUPFAM" id="SSF57716">
    <property type="entry name" value="Glucocorticoid receptor-like (DNA-binding domain)"/>
    <property type="match status" value="2"/>
</dbReference>
<keyword evidence="9" id="KW-0804">Transcription</keyword>
<keyword evidence="7 11" id="KW-0238">DNA-binding</keyword>
<feature type="region of interest" description="Disordered" evidence="14">
    <location>
        <begin position="28"/>
        <end position="74"/>
    </location>
</feature>
<evidence type="ECO:0000256" key="14">
    <source>
        <dbReference type="SAM" id="MobiDB-lite"/>
    </source>
</evidence>
<evidence type="ECO:0000256" key="13">
    <source>
        <dbReference type="RuleBase" id="RU000682"/>
    </source>
</evidence>
<feature type="compositionally biased region" description="Pro residues" evidence="14">
    <location>
        <begin position="1"/>
        <end position="11"/>
    </location>
</feature>
<dbReference type="AlphaFoldDB" id="D0QWC3"/>
<dbReference type="PROSITE" id="PS00478">
    <property type="entry name" value="LIM_DOMAIN_1"/>
    <property type="match status" value="1"/>
</dbReference>
<dbReference type="GO" id="GO:0000977">
    <property type="term" value="F:RNA polymerase II transcription regulatory region sequence-specific DNA binding"/>
    <property type="evidence" value="ECO:0007669"/>
    <property type="project" value="TreeGrafter"/>
</dbReference>
<dbReference type="CDD" id="cd09368">
    <property type="entry name" value="LIM1_Lhx3_Lhx4"/>
    <property type="match status" value="1"/>
</dbReference>
<dbReference type="InterPro" id="IPR009057">
    <property type="entry name" value="Homeodomain-like_sf"/>
</dbReference>
<dbReference type="InterPro" id="IPR050453">
    <property type="entry name" value="LIM_Homeobox_TF"/>
</dbReference>
<feature type="region of interest" description="Disordered" evidence="14">
    <location>
        <begin position="1"/>
        <end position="20"/>
    </location>
</feature>
<feature type="compositionally biased region" description="Low complexity" evidence="14">
    <location>
        <begin position="364"/>
        <end position="373"/>
    </location>
</feature>
<keyword evidence="3" id="KW-0677">Repeat</keyword>
<dbReference type="SUPFAM" id="SSF46689">
    <property type="entry name" value="Homeodomain-like"/>
    <property type="match status" value="1"/>
</dbReference>
<evidence type="ECO:0000259" key="15">
    <source>
        <dbReference type="PROSITE" id="PS50023"/>
    </source>
</evidence>
<dbReference type="Pfam" id="PF00046">
    <property type="entry name" value="Homeodomain"/>
    <property type="match status" value="1"/>
</dbReference>
<evidence type="ECO:0000256" key="7">
    <source>
        <dbReference type="ARBA" id="ARBA00023125"/>
    </source>
</evidence>
<dbReference type="InterPro" id="IPR017970">
    <property type="entry name" value="Homeobox_CS"/>
</dbReference>
<protein>
    <submittedName>
        <fullName evidence="17">GA10505</fullName>
    </submittedName>
</protein>
<dbReference type="SMART" id="SM00389">
    <property type="entry name" value="HOX"/>
    <property type="match status" value="1"/>
</dbReference>
<evidence type="ECO:0000256" key="1">
    <source>
        <dbReference type="ARBA" id="ARBA00004123"/>
    </source>
</evidence>
<evidence type="ECO:0000256" key="3">
    <source>
        <dbReference type="ARBA" id="ARBA00022737"/>
    </source>
</evidence>
<comment type="subcellular location">
    <subcellularLocation>
        <location evidence="1 11 13">Nucleus</location>
    </subcellularLocation>
</comment>
<dbReference type="GO" id="GO:0008270">
    <property type="term" value="F:zinc ion binding"/>
    <property type="evidence" value="ECO:0007669"/>
    <property type="project" value="InterPro"/>
</dbReference>
<evidence type="ECO:0000256" key="9">
    <source>
        <dbReference type="ARBA" id="ARBA00023163"/>
    </source>
</evidence>
<evidence type="ECO:0000259" key="16">
    <source>
        <dbReference type="PROSITE" id="PS50071"/>
    </source>
</evidence>
<evidence type="ECO:0000313" key="17">
    <source>
        <dbReference type="EMBL" id="ACN94618.1"/>
    </source>
</evidence>
<evidence type="ECO:0000256" key="8">
    <source>
        <dbReference type="ARBA" id="ARBA00023155"/>
    </source>
</evidence>
<sequence length="499" mass="55866">MMQTLKPPPPPLHHHHPQQQLPQHLTAMDNHQQHSPHIHQPQLQQQQQQQQLPPTPQASHLVGGQHNHLAVDHDDPNPELVLALISRNRALEATIPKCGGCHELILDRFILKVLERTWHAKCLQCSECHGQLNDKCFARNGQLFCKEDFFKRYGTKCSACDMGIPPTQVVRRAQDNVYHLQCFLCAMCSRTLNTGDEFYLMEDRKLICKRDYEEAKAKGLYLDGSLDGDQPNKRPRTTITAKQLETLKTAYNNSPKPARHVREQLSQDTGLDMRVVQVWFQNRRAKEKRLKKDAGRTRWSQYFRSMKGNCSPRTDKFLDKDELKVDYDSFSHHDLSNDSYSTVNLGLDEGASPHSIRGSYMHGSSSPSQYPPSSRSPPPVGQSHTFGSYPDNIVYTNIDHATGSTLHASKSHHRLHSSNNVSDLSNDSSPEQGYPDFPPSPDSWLGDSASTNNTSNNNTSNSNNNNNNNNNSNNNGGSGSAGASANVTNANPGTPSVHY</sequence>
<dbReference type="FunFam" id="2.10.110.10:FF:000120">
    <property type="entry name" value="Insulin gene enhancer protein ISL-2"/>
    <property type="match status" value="1"/>
</dbReference>
<dbReference type="PANTHER" id="PTHR24208:SF128">
    <property type="entry name" value="LIM3, ISOFORM G"/>
    <property type="match status" value="1"/>
</dbReference>
<dbReference type="GO" id="GO:0030182">
    <property type="term" value="P:neuron differentiation"/>
    <property type="evidence" value="ECO:0007669"/>
    <property type="project" value="TreeGrafter"/>
</dbReference>
<dbReference type="CDD" id="cd00086">
    <property type="entry name" value="homeodomain"/>
    <property type="match status" value="1"/>
</dbReference>
<feature type="compositionally biased region" description="Low complexity" evidence="14">
    <location>
        <begin position="448"/>
        <end position="491"/>
    </location>
</feature>
<accession>D0QWC3</accession>
<keyword evidence="5" id="KW-0805">Transcription regulation</keyword>
<dbReference type="CDD" id="cd09376">
    <property type="entry name" value="LIM2_Lhx3_Lhx4"/>
    <property type="match status" value="1"/>
</dbReference>
<dbReference type="PROSITE" id="PS00027">
    <property type="entry name" value="HOMEOBOX_1"/>
    <property type="match status" value="1"/>
</dbReference>
<reference evidence="17" key="1">
    <citation type="journal article" date="2009" name="J. Mol. Evol.">
        <title>Patterns of DNA-sequence divergence between Drosophila miranda and D. pseudoobscura.</title>
        <authorList>
            <person name="Marion de Proce S."/>
            <person name="Halligan D.L."/>
            <person name="Keightley P.D."/>
            <person name="Charlesworth B."/>
        </authorList>
    </citation>
    <scope>NUCLEOTIDE SEQUENCE</scope>
    <source>
        <strain evidence="17">MSH22</strain>
    </source>
</reference>
<evidence type="ECO:0000256" key="5">
    <source>
        <dbReference type="ARBA" id="ARBA00023015"/>
    </source>
</evidence>